<dbReference type="EMBL" id="MU807585">
    <property type="protein sequence ID" value="KAJ3831316.1"/>
    <property type="molecule type" value="Genomic_DNA"/>
</dbReference>
<feature type="region of interest" description="Disordered" evidence="1">
    <location>
        <begin position="252"/>
        <end position="281"/>
    </location>
</feature>
<proteinExistence type="predicted"/>
<keyword evidence="3" id="KW-1185">Reference proteome</keyword>
<dbReference type="AlphaFoldDB" id="A0AA38U2Y7"/>
<comment type="caution">
    <text evidence="2">The sequence shown here is derived from an EMBL/GenBank/DDBJ whole genome shotgun (WGS) entry which is preliminary data.</text>
</comment>
<feature type="region of interest" description="Disordered" evidence="1">
    <location>
        <begin position="83"/>
        <end position="110"/>
    </location>
</feature>
<evidence type="ECO:0000313" key="2">
    <source>
        <dbReference type="EMBL" id="KAJ3831316.1"/>
    </source>
</evidence>
<protein>
    <submittedName>
        <fullName evidence="2">Uncharacterized protein</fullName>
    </submittedName>
</protein>
<sequence>MLWKRAFRRALDPPRPFKGIKKTKESTSPFLPRSHLIVCGWSDDDTFALLFFASQVHTFQHVTRLFTTLFPLITLAIHVAGTHPPPPDQHHQLPSPPENAYLGGGRPSSMASSVTLVDGPGATPEHGETHLPTRPEDVYASGRERVSGTRATERERVSTAGAGRVSQFDIEGQQSVPRRVTSQSCQNCINRTLHIAGQVTMCPLTMVCCLIPGVVKHPRTSALAFVGCCFITYVVVSEVADKYGAHIPVIRRASPSEPGSQHPKRDLAKSIYRRRLEQEDY</sequence>
<organism evidence="2 3">
    <name type="scientific">Lentinula raphanica</name>
    <dbReference type="NCBI Taxonomy" id="153919"/>
    <lineage>
        <taxon>Eukaryota</taxon>
        <taxon>Fungi</taxon>
        <taxon>Dikarya</taxon>
        <taxon>Basidiomycota</taxon>
        <taxon>Agaricomycotina</taxon>
        <taxon>Agaricomycetes</taxon>
        <taxon>Agaricomycetidae</taxon>
        <taxon>Agaricales</taxon>
        <taxon>Marasmiineae</taxon>
        <taxon>Omphalotaceae</taxon>
        <taxon>Lentinula</taxon>
    </lineage>
</organism>
<evidence type="ECO:0000313" key="3">
    <source>
        <dbReference type="Proteomes" id="UP001163846"/>
    </source>
</evidence>
<gene>
    <name evidence="2" type="ORF">F5878DRAFT_729675</name>
</gene>
<feature type="compositionally biased region" description="Basic and acidic residues" evidence="1">
    <location>
        <begin position="263"/>
        <end position="281"/>
    </location>
</feature>
<name>A0AA38U2Y7_9AGAR</name>
<accession>A0AA38U2Y7</accession>
<dbReference type="Proteomes" id="UP001163846">
    <property type="component" value="Unassembled WGS sequence"/>
</dbReference>
<evidence type="ECO:0000256" key="1">
    <source>
        <dbReference type="SAM" id="MobiDB-lite"/>
    </source>
</evidence>
<reference evidence="2" key="1">
    <citation type="submission" date="2022-08" db="EMBL/GenBank/DDBJ databases">
        <authorList>
            <consortium name="DOE Joint Genome Institute"/>
            <person name="Min B."/>
            <person name="Riley R."/>
            <person name="Sierra-Patev S."/>
            <person name="Naranjo-Ortiz M."/>
            <person name="Looney B."/>
            <person name="Konkel Z."/>
            <person name="Slot J.C."/>
            <person name="Sakamoto Y."/>
            <person name="Steenwyk J.L."/>
            <person name="Rokas A."/>
            <person name="Carro J."/>
            <person name="Camarero S."/>
            <person name="Ferreira P."/>
            <person name="Molpeceres G."/>
            <person name="Ruiz-Duenas F.J."/>
            <person name="Serrano A."/>
            <person name="Henrissat B."/>
            <person name="Drula E."/>
            <person name="Hughes K.W."/>
            <person name="Mata J.L."/>
            <person name="Ishikawa N.K."/>
            <person name="Vargas-Isla R."/>
            <person name="Ushijima S."/>
            <person name="Smith C.A."/>
            <person name="Ahrendt S."/>
            <person name="Andreopoulos W."/>
            <person name="He G."/>
            <person name="Labutti K."/>
            <person name="Lipzen A."/>
            <person name="Ng V."/>
            <person name="Sandor L."/>
            <person name="Barry K."/>
            <person name="Martinez A.T."/>
            <person name="Xiao Y."/>
            <person name="Gibbons J.G."/>
            <person name="Terashima K."/>
            <person name="Hibbett D.S."/>
            <person name="Grigoriev I.V."/>
        </authorList>
    </citation>
    <scope>NUCLEOTIDE SEQUENCE</scope>
    <source>
        <strain evidence="2">TFB9207</strain>
    </source>
</reference>